<dbReference type="SUPFAM" id="SSF46689">
    <property type="entry name" value="Homeodomain-like"/>
    <property type="match status" value="1"/>
</dbReference>
<name>A0A9X6W3A0_BACCE</name>
<dbReference type="EMBL" id="NTSO01000001">
    <property type="protein sequence ID" value="PFF52331.1"/>
    <property type="molecule type" value="Genomic_DNA"/>
</dbReference>
<dbReference type="RefSeq" id="WP_061655921.1">
    <property type="nucleotide sequence ID" value="NZ_CP028009.1"/>
</dbReference>
<feature type="domain" description="Sigma-54 factor interaction" evidence="6">
    <location>
        <begin position="308"/>
        <end position="533"/>
    </location>
</feature>
<dbReference type="Gene3D" id="3.30.450.40">
    <property type="match status" value="1"/>
</dbReference>
<keyword evidence="4" id="KW-0238">DNA-binding</keyword>
<dbReference type="PROSITE" id="PS50045">
    <property type="entry name" value="SIGMA54_INTERACT_4"/>
    <property type="match status" value="1"/>
</dbReference>
<dbReference type="GO" id="GO:0006355">
    <property type="term" value="P:regulation of DNA-templated transcription"/>
    <property type="evidence" value="ECO:0007669"/>
    <property type="project" value="InterPro"/>
</dbReference>
<dbReference type="AlphaFoldDB" id="A0A9X6W3A0"/>
<dbReference type="Pfam" id="PF00158">
    <property type="entry name" value="Sigma54_activat"/>
    <property type="match status" value="1"/>
</dbReference>
<dbReference type="PANTHER" id="PTHR32071">
    <property type="entry name" value="TRANSCRIPTIONAL REGULATORY PROTEIN"/>
    <property type="match status" value="1"/>
</dbReference>
<dbReference type="SUPFAM" id="SSF52540">
    <property type="entry name" value="P-loop containing nucleoside triphosphate hydrolases"/>
    <property type="match status" value="1"/>
</dbReference>
<evidence type="ECO:0000256" key="5">
    <source>
        <dbReference type="ARBA" id="ARBA00023163"/>
    </source>
</evidence>
<evidence type="ECO:0000256" key="2">
    <source>
        <dbReference type="ARBA" id="ARBA00022840"/>
    </source>
</evidence>
<evidence type="ECO:0000256" key="4">
    <source>
        <dbReference type="ARBA" id="ARBA00023125"/>
    </source>
</evidence>
<dbReference type="PRINTS" id="PR01590">
    <property type="entry name" value="HTHFIS"/>
</dbReference>
<dbReference type="InterPro" id="IPR009057">
    <property type="entry name" value="Homeodomain-like_sf"/>
</dbReference>
<dbReference type="InterPro" id="IPR025944">
    <property type="entry name" value="Sigma_54_int_dom_CS"/>
</dbReference>
<dbReference type="PROSITE" id="PS00675">
    <property type="entry name" value="SIGMA54_INTERACT_1"/>
    <property type="match status" value="1"/>
</dbReference>
<evidence type="ECO:0000313" key="7">
    <source>
        <dbReference type="EMBL" id="PFF52331.1"/>
    </source>
</evidence>
<dbReference type="Proteomes" id="UP000464780">
    <property type="component" value="Chromosome"/>
</dbReference>
<evidence type="ECO:0000313" key="10">
    <source>
        <dbReference type="Proteomes" id="UP000464780"/>
    </source>
</evidence>
<evidence type="ECO:0000313" key="9">
    <source>
        <dbReference type="Proteomes" id="UP000220210"/>
    </source>
</evidence>
<dbReference type="InterPro" id="IPR025943">
    <property type="entry name" value="Sigma_54_int_dom_ATP-bd_2"/>
</dbReference>
<dbReference type="Gene3D" id="1.10.8.60">
    <property type="match status" value="1"/>
</dbReference>
<dbReference type="GO" id="GO:0043565">
    <property type="term" value="F:sequence-specific DNA binding"/>
    <property type="evidence" value="ECO:0007669"/>
    <property type="project" value="InterPro"/>
</dbReference>
<dbReference type="CDD" id="cd00009">
    <property type="entry name" value="AAA"/>
    <property type="match status" value="1"/>
</dbReference>
<dbReference type="InterPro" id="IPR002197">
    <property type="entry name" value="HTH_Fis"/>
</dbReference>
<dbReference type="InterPro" id="IPR027417">
    <property type="entry name" value="P-loop_NTPase"/>
</dbReference>
<dbReference type="InterPro" id="IPR003593">
    <property type="entry name" value="AAA+_ATPase"/>
</dbReference>
<keyword evidence="5" id="KW-0804">Transcription</keyword>
<dbReference type="InterPro" id="IPR002078">
    <property type="entry name" value="Sigma_54_int"/>
</dbReference>
<dbReference type="FunFam" id="3.40.50.300:FF:000006">
    <property type="entry name" value="DNA-binding transcriptional regulator NtrC"/>
    <property type="match status" value="1"/>
</dbReference>
<dbReference type="InterPro" id="IPR003018">
    <property type="entry name" value="GAF"/>
</dbReference>
<evidence type="ECO:0000256" key="1">
    <source>
        <dbReference type="ARBA" id="ARBA00022741"/>
    </source>
</evidence>
<dbReference type="Pfam" id="PF25601">
    <property type="entry name" value="AAA_lid_14"/>
    <property type="match status" value="1"/>
</dbReference>
<dbReference type="GO" id="GO:0005524">
    <property type="term" value="F:ATP binding"/>
    <property type="evidence" value="ECO:0007669"/>
    <property type="project" value="UniProtKB-KW"/>
</dbReference>
<dbReference type="Gene3D" id="1.10.10.60">
    <property type="entry name" value="Homeodomain-like"/>
    <property type="match status" value="1"/>
</dbReference>
<dbReference type="PROSITE" id="PS00688">
    <property type="entry name" value="SIGMA54_INTERACT_3"/>
    <property type="match status" value="1"/>
</dbReference>
<gene>
    <name evidence="8" type="ORF">C1N66_26325</name>
    <name evidence="7" type="ORF">CN357_00940</name>
</gene>
<keyword evidence="1" id="KW-0547">Nucleotide-binding</keyword>
<dbReference type="InterPro" id="IPR058031">
    <property type="entry name" value="AAA_lid_NorR"/>
</dbReference>
<organism evidence="7 9">
    <name type="scientific">Bacillus cereus</name>
    <dbReference type="NCBI Taxonomy" id="1396"/>
    <lineage>
        <taxon>Bacteria</taxon>
        <taxon>Bacillati</taxon>
        <taxon>Bacillota</taxon>
        <taxon>Bacilli</taxon>
        <taxon>Bacillales</taxon>
        <taxon>Bacillaceae</taxon>
        <taxon>Bacillus</taxon>
        <taxon>Bacillus cereus group</taxon>
    </lineage>
</organism>
<keyword evidence="2" id="KW-0067">ATP-binding</keyword>
<dbReference type="Pfam" id="PF02954">
    <property type="entry name" value="HTH_8"/>
    <property type="match status" value="1"/>
</dbReference>
<dbReference type="PANTHER" id="PTHR32071:SF101">
    <property type="entry name" value="ACETOIN DEHYDROGENASE OPERON TRANSCRIPTIONAL ACTIVATOR ACOR"/>
    <property type="match status" value="1"/>
</dbReference>
<dbReference type="Proteomes" id="UP000220210">
    <property type="component" value="Unassembled WGS sequence"/>
</dbReference>
<evidence type="ECO:0000256" key="3">
    <source>
        <dbReference type="ARBA" id="ARBA00023015"/>
    </source>
</evidence>
<proteinExistence type="predicted"/>
<evidence type="ECO:0000313" key="8">
    <source>
        <dbReference type="EMBL" id="QHV46457.1"/>
    </source>
</evidence>
<dbReference type="Pfam" id="PF01590">
    <property type="entry name" value="GAF"/>
    <property type="match status" value="1"/>
</dbReference>
<dbReference type="Gene3D" id="3.40.50.300">
    <property type="entry name" value="P-loop containing nucleotide triphosphate hydrolases"/>
    <property type="match status" value="1"/>
</dbReference>
<dbReference type="InterPro" id="IPR025662">
    <property type="entry name" value="Sigma_54_int_dom_ATP-bd_1"/>
</dbReference>
<dbReference type="SMART" id="SM00382">
    <property type="entry name" value="AAA"/>
    <property type="match status" value="1"/>
</dbReference>
<dbReference type="FunFam" id="3.30.450.40:FF:000089">
    <property type="entry name" value="Sigma-54-dependent Fis family transcriptional regulator"/>
    <property type="match status" value="1"/>
</dbReference>
<dbReference type="EMBL" id="CP028009">
    <property type="protein sequence ID" value="QHV46457.1"/>
    <property type="molecule type" value="Genomic_DNA"/>
</dbReference>
<reference evidence="7 9" key="1">
    <citation type="submission" date="2017-09" db="EMBL/GenBank/DDBJ databases">
        <title>Large-scale bioinformatics analysis of Bacillus genomes uncovers conserved roles of natural products in bacterial physiology.</title>
        <authorList>
            <consortium name="Agbiome Team Llc"/>
            <person name="Bleich R.M."/>
            <person name="Kirk G.J."/>
            <person name="Santa Maria K.C."/>
            <person name="Allen S.E."/>
            <person name="Farag S."/>
            <person name="Shank E.A."/>
            <person name="Bowers A."/>
        </authorList>
    </citation>
    <scope>NUCLEOTIDE SEQUENCE [LARGE SCALE GENOMIC DNA]</scope>
    <source>
        <strain evidence="7 9">AFS020204</strain>
    </source>
</reference>
<keyword evidence="3" id="KW-0805">Transcription regulation</keyword>
<sequence length="616" mass="70599">MLASPFYLHTWKKFVNEGVLDSNRINQRISESWHRCKQANVNPHMNKGQKILSSNIFQEQKKKSEIFLDIALPQIQNMRKTIDELQMMALLIDPDGYVLSLSGNKQTLKRAKHINFIEGVKWTESAVGTNAIGTALEIEEAIMISGTEHYTVASHSWSCAAAPIHNDDGKLIGVLDFSCPIEFSHPYMLGMVTSIAHAIERECSIRVHQNELHLIHRFLDVIDSDEQVVICNHRDVIVSASKSVRERINNWSRMKLEELMHHGLETKLEIPVYSNERMIGKCMYLKENKQMNTYSALTFIKGITFSGVTGTSRAFQHTLEEIKLVSPTDASVYVCGETGVGKEYVARAIHENSPRKDGPFIAVNCGSLPKELMESELFGYAEGAFTGARRQGYKGKFEQANGGTLFLDEIGEVPPEMQVALLRVLQERTITPIGSSKLVPVNIRIITATHKDLLRLVEEGKFRQDLYYRLHVYPLYVPSLIERKEDIPYFIQHFCERKNWNVVFPKSIYNQFLQHTWPGNIRELVNVLERIYILSQGREICEKQVAFLLQTMRGNQQQLELQVENKTEHTLNFRKKIQRDSMIEALQKTNGNVSLAAKLLNVPRSTFYKRMQKYKL</sequence>
<protein>
    <submittedName>
        <fullName evidence="7">Sigma-54-dependent Fis family transcriptional regulator</fullName>
    </submittedName>
</protein>
<reference evidence="8 10" key="2">
    <citation type="submission" date="2018-03" db="EMBL/GenBank/DDBJ databases">
        <title>The complete genome of bacterial strain SGAir0260.</title>
        <authorList>
            <person name="Schuster S.C."/>
        </authorList>
    </citation>
    <scope>NUCLEOTIDE SEQUENCE [LARGE SCALE GENOMIC DNA]</scope>
    <source>
        <strain evidence="8 10">SGAir0260</strain>
    </source>
</reference>
<accession>A0A9X6W3A0</accession>
<dbReference type="InterPro" id="IPR029016">
    <property type="entry name" value="GAF-like_dom_sf"/>
</dbReference>
<dbReference type="PROSITE" id="PS00676">
    <property type="entry name" value="SIGMA54_INTERACT_2"/>
    <property type="match status" value="1"/>
</dbReference>
<evidence type="ECO:0000259" key="6">
    <source>
        <dbReference type="PROSITE" id="PS50045"/>
    </source>
</evidence>